<dbReference type="PANTHER" id="PTHR42867:SF1">
    <property type="entry name" value="MEMBRANE PROTEIN-RELATED"/>
    <property type="match status" value="1"/>
</dbReference>
<sequence>MNKEKLGKVGGQAVIEGVMMQSQDYKAVAVRKSNGEIEVKKEKIKSWVKDKKIDKIPFLRGAFILIDTMISGINSLNFSSSFFLDEDEEEDAIDKFLKKVFKDKANDAIIAVSLIISLLFSIGIFVLIPTFIGGLFAKFINNHIALNLIEGIIRIAILITYMALVSLNSDIKRVFQYHGAEHKSIYCYENDLELTVENAKKFGRLHPRCGTNFLFIVMFTSIILFSFFGWPNPLLRVAIRIICIPIVAGIAYEIIKFLGKYNNILSKIVAYPGMMMQKITTNEPDDEQLEVALVALKAVLNEN</sequence>
<dbReference type="EMBL" id="JAJBMB010000015">
    <property type="protein sequence ID" value="MCB5447013.1"/>
    <property type="molecule type" value="Genomic_DNA"/>
</dbReference>
<keyword evidence="1" id="KW-0472">Membrane</keyword>
<keyword evidence="1" id="KW-1133">Transmembrane helix</keyword>
<feature type="transmembrane region" description="Helical" evidence="1">
    <location>
        <begin position="108"/>
        <end position="132"/>
    </location>
</feature>
<dbReference type="PANTHER" id="PTHR42867">
    <property type="entry name" value="MEMBRANE PROTEIN-RELATED"/>
    <property type="match status" value="1"/>
</dbReference>
<reference evidence="3" key="1">
    <citation type="submission" date="2019-11" db="EMBL/GenBank/DDBJ databases">
        <authorList>
            <person name="Feng L."/>
        </authorList>
    </citation>
    <scope>NUCLEOTIDE SEQUENCE</scope>
    <source>
        <strain evidence="3">IbartlettiiLFYP30</strain>
    </source>
</reference>
<evidence type="ECO:0000313" key="4">
    <source>
        <dbReference type="Proteomes" id="UP001299409"/>
    </source>
</evidence>
<accession>A0A6N3F9I9</accession>
<dbReference type="GeneID" id="89563497"/>
<feature type="transmembrane region" description="Helical" evidence="1">
    <location>
        <begin position="237"/>
        <end position="255"/>
    </location>
</feature>
<dbReference type="EMBL" id="CACRUE010000040">
    <property type="protein sequence ID" value="VYU48596.1"/>
    <property type="molecule type" value="Genomic_DNA"/>
</dbReference>
<dbReference type="RefSeq" id="WP_007287627.1">
    <property type="nucleotide sequence ID" value="NZ_BAABXU010000001.1"/>
</dbReference>
<evidence type="ECO:0000313" key="2">
    <source>
        <dbReference type="EMBL" id="MCB5447013.1"/>
    </source>
</evidence>
<keyword evidence="1" id="KW-0812">Transmembrane</keyword>
<protein>
    <submittedName>
        <fullName evidence="2">DUF1385 domain-containing protein</fullName>
    </submittedName>
</protein>
<feature type="transmembrane region" description="Helical" evidence="1">
    <location>
        <begin position="210"/>
        <end position="231"/>
    </location>
</feature>
<name>A0A6N3F9I9_9FIRM</name>
<organism evidence="3">
    <name type="scientific">Intestinibacter bartlettii</name>
    <dbReference type="NCBI Taxonomy" id="261299"/>
    <lineage>
        <taxon>Bacteria</taxon>
        <taxon>Bacillati</taxon>
        <taxon>Bacillota</taxon>
        <taxon>Clostridia</taxon>
        <taxon>Peptostreptococcales</taxon>
        <taxon>Peptostreptococcaceae</taxon>
        <taxon>Intestinibacter</taxon>
    </lineage>
</organism>
<evidence type="ECO:0000313" key="3">
    <source>
        <dbReference type="EMBL" id="VYU48596.1"/>
    </source>
</evidence>
<feature type="transmembrane region" description="Helical" evidence="1">
    <location>
        <begin position="144"/>
        <end position="167"/>
    </location>
</feature>
<evidence type="ECO:0000256" key="1">
    <source>
        <dbReference type="SAM" id="Phobius"/>
    </source>
</evidence>
<proteinExistence type="predicted"/>
<gene>
    <name evidence="3" type="ORF">IBLFYP30_02866</name>
    <name evidence="2" type="ORF">LIP50_12480</name>
</gene>
<keyword evidence="4" id="KW-1185">Reference proteome</keyword>
<dbReference type="Proteomes" id="UP001299409">
    <property type="component" value="Unassembled WGS sequence"/>
</dbReference>
<dbReference type="InterPro" id="IPR010787">
    <property type="entry name" value="DUF1385"/>
</dbReference>
<dbReference type="Pfam" id="PF07136">
    <property type="entry name" value="DUF1385"/>
    <property type="match status" value="1"/>
</dbReference>
<dbReference type="AlphaFoldDB" id="A0A6N3F9I9"/>
<reference evidence="2 4" key="2">
    <citation type="submission" date="2021-10" db="EMBL/GenBank/DDBJ databases">
        <title>Collection of gut derived symbiotic bacterial strains cultured from healthy donors.</title>
        <authorList>
            <person name="Lin H."/>
            <person name="Littmann E."/>
            <person name="Claire K."/>
            <person name="Pamer E."/>
        </authorList>
    </citation>
    <scope>NUCLEOTIDE SEQUENCE [LARGE SCALE GENOMIC DNA]</scope>
    <source>
        <strain evidence="2 4">MSK.17.68</strain>
    </source>
</reference>